<gene>
    <name evidence="3" type="ORF">MGAL_10B045280</name>
</gene>
<dbReference type="Proteomes" id="UP000596742">
    <property type="component" value="Unassembled WGS sequence"/>
</dbReference>
<feature type="domain" description="C-type lectin" evidence="2">
    <location>
        <begin position="17"/>
        <end position="138"/>
    </location>
</feature>
<dbReference type="InterPro" id="IPR016186">
    <property type="entry name" value="C-type_lectin-like/link_sf"/>
</dbReference>
<keyword evidence="1" id="KW-1015">Disulfide bond</keyword>
<dbReference type="SUPFAM" id="SSF56436">
    <property type="entry name" value="C-type lectin-like"/>
    <property type="match status" value="1"/>
</dbReference>
<dbReference type="InterPro" id="IPR050111">
    <property type="entry name" value="C-type_lectin/snaclec_domain"/>
</dbReference>
<name>A0A8B6BFX2_MYTGA</name>
<protein>
    <recommendedName>
        <fullName evidence="2">C-type lectin domain-containing protein</fullName>
    </recommendedName>
</protein>
<evidence type="ECO:0000259" key="2">
    <source>
        <dbReference type="PROSITE" id="PS50041"/>
    </source>
</evidence>
<organism evidence="3 4">
    <name type="scientific">Mytilus galloprovincialis</name>
    <name type="common">Mediterranean mussel</name>
    <dbReference type="NCBI Taxonomy" id="29158"/>
    <lineage>
        <taxon>Eukaryota</taxon>
        <taxon>Metazoa</taxon>
        <taxon>Spiralia</taxon>
        <taxon>Lophotrochozoa</taxon>
        <taxon>Mollusca</taxon>
        <taxon>Bivalvia</taxon>
        <taxon>Autobranchia</taxon>
        <taxon>Pteriomorphia</taxon>
        <taxon>Mytilida</taxon>
        <taxon>Mytiloidea</taxon>
        <taxon>Mytilidae</taxon>
        <taxon>Mytilinae</taxon>
        <taxon>Mytilus</taxon>
    </lineage>
</organism>
<dbReference type="OrthoDB" id="6051775at2759"/>
<dbReference type="SMART" id="SM00034">
    <property type="entry name" value="CLECT"/>
    <property type="match status" value="1"/>
</dbReference>
<proteinExistence type="predicted"/>
<dbReference type="InterPro" id="IPR018378">
    <property type="entry name" value="C-type_lectin_CS"/>
</dbReference>
<dbReference type="PROSITE" id="PS00615">
    <property type="entry name" value="C_TYPE_LECTIN_1"/>
    <property type="match status" value="1"/>
</dbReference>
<comment type="caution">
    <text evidence="3">The sequence shown here is derived from an EMBL/GenBank/DDBJ whole genome shotgun (WGS) entry which is preliminary data.</text>
</comment>
<reference evidence="3" key="1">
    <citation type="submission" date="2018-11" db="EMBL/GenBank/DDBJ databases">
        <authorList>
            <person name="Alioto T."/>
            <person name="Alioto T."/>
        </authorList>
    </citation>
    <scope>NUCLEOTIDE SEQUENCE</scope>
</reference>
<dbReference type="InterPro" id="IPR001304">
    <property type="entry name" value="C-type_lectin-like"/>
</dbReference>
<dbReference type="PROSITE" id="PS50041">
    <property type="entry name" value="C_TYPE_LECTIN_2"/>
    <property type="match status" value="1"/>
</dbReference>
<dbReference type="AlphaFoldDB" id="A0A8B6BFX2"/>
<dbReference type="Gene3D" id="3.10.100.10">
    <property type="entry name" value="Mannose-Binding Protein A, subunit A"/>
    <property type="match status" value="1"/>
</dbReference>
<evidence type="ECO:0000313" key="4">
    <source>
        <dbReference type="Proteomes" id="UP000596742"/>
    </source>
</evidence>
<evidence type="ECO:0000313" key="3">
    <source>
        <dbReference type="EMBL" id="VDH89576.1"/>
    </source>
</evidence>
<evidence type="ECO:0000256" key="1">
    <source>
        <dbReference type="ARBA" id="ARBA00023157"/>
    </source>
</evidence>
<dbReference type="EMBL" id="UYJE01000048">
    <property type="protein sequence ID" value="VDH89576.1"/>
    <property type="molecule type" value="Genomic_DNA"/>
</dbReference>
<dbReference type="CDD" id="cd00037">
    <property type="entry name" value="CLECT"/>
    <property type="match status" value="1"/>
</dbReference>
<dbReference type="PRINTS" id="PR01504">
    <property type="entry name" value="PNCREATITSAP"/>
</dbReference>
<sequence length="149" mass="17412">MFVDSKGASCPHGWTSHAFSCYVFIEDLLIDFTESTSFCNRIQGKLVEIESEDENNFIRNYLLHNTTHTQNFWIGGTDAVFENEWRWMSTLEKMGFTDWSPTQPDNYMSHQDCAMFFLSDNYHWNDHYCDVKAGYICEREIEEGSSVIG</sequence>
<dbReference type="Pfam" id="PF00059">
    <property type="entry name" value="Lectin_C"/>
    <property type="match status" value="1"/>
</dbReference>
<dbReference type="PANTHER" id="PTHR22803">
    <property type="entry name" value="MANNOSE, PHOSPHOLIPASE, LECTIN RECEPTOR RELATED"/>
    <property type="match status" value="1"/>
</dbReference>
<keyword evidence="4" id="KW-1185">Reference proteome</keyword>
<dbReference type="InterPro" id="IPR016187">
    <property type="entry name" value="CTDL_fold"/>
</dbReference>
<accession>A0A8B6BFX2</accession>